<dbReference type="EMBL" id="PXXU01000045">
    <property type="protein sequence ID" value="PSJ16548.1"/>
    <property type="molecule type" value="Genomic_DNA"/>
</dbReference>
<accession>A0A2P7NSZ1</accession>
<organism evidence="1 2">
    <name type="scientific">Nitrosomonas supralitoralis</name>
    <dbReference type="NCBI Taxonomy" id="2116706"/>
    <lineage>
        <taxon>Bacteria</taxon>
        <taxon>Pseudomonadati</taxon>
        <taxon>Pseudomonadota</taxon>
        <taxon>Betaproteobacteria</taxon>
        <taxon>Nitrosomonadales</taxon>
        <taxon>Nitrosomonadaceae</taxon>
        <taxon>Nitrosomonas</taxon>
    </lineage>
</organism>
<proteinExistence type="predicted"/>
<sequence length="305" mass="35678">MAFPFEPNRQSKRPGFYDIRTDLPGFETIEDATKESLIRQKALIKGGHPRLAKKLGDCNRDYRCTSPACPQCARINRRGFYHAANTLVKQHNRANQRTATLIYYSEAMTNEELEHFDPKQLKDRLRQQLTRSGFRHPVIGGLELDYHEDIGLWIPHFHLLVVDDISPLAALREKYLTKEKRPTPDNPPTSYISRSMMVQILKHPPKQLSYLCKQRWQSIRAYIDIVTGKRRTKKYRLNRYAFILSLTVLDSYTFSDLMLTYKVRVISNQFKVTPPVCEQKAENPRKLRINPSLSEREGKLRRDDC</sequence>
<dbReference type="AlphaFoldDB" id="A0A2P7NSZ1"/>
<dbReference type="Proteomes" id="UP000241912">
    <property type="component" value="Unassembled WGS sequence"/>
</dbReference>
<name>A0A2P7NSZ1_9PROT</name>
<evidence type="ECO:0000313" key="2">
    <source>
        <dbReference type="Proteomes" id="UP000241912"/>
    </source>
</evidence>
<protein>
    <recommendedName>
        <fullName evidence="3">Replication protein</fullName>
    </recommendedName>
</protein>
<reference evidence="1 2" key="1">
    <citation type="submission" date="2018-03" db="EMBL/GenBank/DDBJ databases">
        <title>Draft genome of Nitrosomonas supralitoralis APG5.</title>
        <authorList>
            <person name="Urakawa H."/>
            <person name="Lopez J.V."/>
        </authorList>
    </citation>
    <scope>NUCLEOTIDE SEQUENCE [LARGE SCALE GENOMIC DNA]</scope>
    <source>
        <strain evidence="1 2">APG5</strain>
    </source>
</reference>
<evidence type="ECO:0008006" key="3">
    <source>
        <dbReference type="Google" id="ProtNLM"/>
    </source>
</evidence>
<keyword evidence="2" id="KW-1185">Reference proteome</keyword>
<comment type="caution">
    <text evidence="1">The sequence shown here is derived from an EMBL/GenBank/DDBJ whole genome shotgun (WGS) entry which is preliminary data.</text>
</comment>
<evidence type="ECO:0000313" key="1">
    <source>
        <dbReference type="EMBL" id="PSJ16548.1"/>
    </source>
</evidence>
<gene>
    <name evidence="1" type="ORF">C7H79_12865</name>
</gene>